<comment type="caution">
    <text evidence="1">The sequence shown here is derived from an EMBL/GenBank/DDBJ whole genome shotgun (WGS) entry which is preliminary data.</text>
</comment>
<dbReference type="OrthoDB" id="8724708at2"/>
<dbReference type="EMBL" id="NOXS01000034">
    <property type="protein sequence ID" value="OYQ17511.1"/>
    <property type="molecule type" value="Genomic_DNA"/>
</dbReference>
<gene>
    <name evidence="1" type="ORF">CHR90_16330</name>
</gene>
<dbReference type="AlphaFoldDB" id="A0A255XKU9"/>
<protein>
    <submittedName>
        <fullName evidence="1">Uncharacterized protein</fullName>
    </submittedName>
</protein>
<sequence length="214" mass="23490">MARTAFLLACDQETIYPSPEADEGITLKALAVDEENIPLLWLCLFGPEQLYQAEMVEAEGEDGEEIVTQLTAPLARVEDAIARLEKTVPRLEAAYPGRGSLSNHRDLLIQVLRASGLPYVTIDAADISDVFETDEDFADLLAVCLDYLNGVDHDGLDEPSELLSTLCDLPEDGRFLPIPELHSSPDTTEADLITLCRLLGTEAEVPLPWEPVEN</sequence>
<accession>A0A255XKU9</accession>
<evidence type="ECO:0000313" key="1">
    <source>
        <dbReference type="EMBL" id="OYQ17511.1"/>
    </source>
</evidence>
<proteinExistence type="predicted"/>
<dbReference type="RefSeq" id="WP_094410168.1">
    <property type="nucleotide sequence ID" value="NZ_BMJZ01000005.1"/>
</dbReference>
<reference evidence="1 2" key="1">
    <citation type="submission" date="2017-07" db="EMBL/GenBank/DDBJ databases">
        <title>Elstera cyanobacteriorum sp. nov., a novel bacterium isolated from cyanobacterial aggregates in a eutrophic lake.</title>
        <authorList>
            <person name="Cai H."/>
        </authorList>
    </citation>
    <scope>NUCLEOTIDE SEQUENCE [LARGE SCALE GENOMIC DNA]</scope>
    <source>
        <strain evidence="1 2">TH019</strain>
    </source>
</reference>
<dbReference type="Proteomes" id="UP000216361">
    <property type="component" value="Unassembled WGS sequence"/>
</dbReference>
<evidence type="ECO:0000313" key="2">
    <source>
        <dbReference type="Proteomes" id="UP000216361"/>
    </source>
</evidence>
<keyword evidence="2" id="KW-1185">Reference proteome</keyword>
<name>A0A255XKU9_9PROT</name>
<organism evidence="1 2">
    <name type="scientific">Elstera cyanobacteriorum</name>
    <dbReference type="NCBI Taxonomy" id="2022747"/>
    <lineage>
        <taxon>Bacteria</taxon>
        <taxon>Pseudomonadati</taxon>
        <taxon>Pseudomonadota</taxon>
        <taxon>Alphaproteobacteria</taxon>
        <taxon>Rhodospirillales</taxon>
        <taxon>Rhodospirillaceae</taxon>
        <taxon>Elstera</taxon>
    </lineage>
</organism>